<accession>A0A563W037</accession>
<reference evidence="1 2" key="1">
    <citation type="submission" date="2019-01" db="EMBL/GenBank/DDBJ databases">
        <authorList>
            <person name="Brito A."/>
        </authorList>
    </citation>
    <scope>NUCLEOTIDE SEQUENCE [LARGE SCALE GENOMIC DNA]</scope>
    <source>
        <strain evidence="1">1</strain>
    </source>
</reference>
<keyword evidence="2" id="KW-1185">Reference proteome</keyword>
<evidence type="ECO:0000313" key="2">
    <source>
        <dbReference type="Proteomes" id="UP000320055"/>
    </source>
</evidence>
<dbReference type="Proteomes" id="UP000320055">
    <property type="component" value="Unassembled WGS sequence"/>
</dbReference>
<evidence type="ECO:0000313" key="1">
    <source>
        <dbReference type="EMBL" id="VEP17064.1"/>
    </source>
</evidence>
<dbReference type="EMBL" id="CAACVJ010000487">
    <property type="protein sequence ID" value="VEP17064.1"/>
    <property type="molecule type" value="Genomic_DNA"/>
</dbReference>
<dbReference type="AlphaFoldDB" id="A0A563W037"/>
<name>A0A563W037_9CYAN</name>
<proteinExistence type="predicted"/>
<gene>
    <name evidence="1" type="ORF">H1P_5370003</name>
</gene>
<dbReference type="RefSeq" id="WP_144875678.1">
    <property type="nucleotide sequence ID" value="NZ_LR214271.1"/>
</dbReference>
<sequence length="71" mass="8387">MTSDPDYPKILLSFDYRGFKIEIARDRFAKQDIYMAWVNHQYGCAMAVPHAKNARLAVKKAKRWVDNRIKQ</sequence>
<dbReference type="OrthoDB" id="582729at2"/>
<organism evidence="1 2">
    <name type="scientific">Hyella patelloides LEGE 07179</name>
    <dbReference type="NCBI Taxonomy" id="945734"/>
    <lineage>
        <taxon>Bacteria</taxon>
        <taxon>Bacillati</taxon>
        <taxon>Cyanobacteriota</taxon>
        <taxon>Cyanophyceae</taxon>
        <taxon>Pleurocapsales</taxon>
        <taxon>Hyellaceae</taxon>
        <taxon>Hyella</taxon>
    </lineage>
</organism>
<protein>
    <submittedName>
        <fullName evidence="1">Uncharacterized protein</fullName>
    </submittedName>
</protein>